<dbReference type="GO" id="GO:0043531">
    <property type="term" value="F:ADP binding"/>
    <property type="evidence" value="ECO:0007669"/>
    <property type="project" value="InterPro"/>
</dbReference>
<dbReference type="GO" id="GO:0098542">
    <property type="term" value="P:defense response to other organism"/>
    <property type="evidence" value="ECO:0007669"/>
    <property type="project" value="TreeGrafter"/>
</dbReference>
<feature type="domain" description="Disease resistance protein winged helix" evidence="2">
    <location>
        <begin position="92"/>
        <end position="157"/>
    </location>
</feature>
<dbReference type="Proteomes" id="UP001163823">
    <property type="component" value="Chromosome 7"/>
</dbReference>
<dbReference type="EMBL" id="JARAOO010000007">
    <property type="protein sequence ID" value="KAJ7963272.1"/>
    <property type="molecule type" value="Genomic_DNA"/>
</dbReference>
<reference evidence="3" key="1">
    <citation type="journal article" date="2023" name="Science">
        <title>Elucidation of the pathway for biosynthesis of saponin adjuvants from the soapbark tree.</title>
        <authorList>
            <person name="Reed J."/>
            <person name="Orme A."/>
            <person name="El-Demerdash A."/>
            <person name="Owen C."/>
            <person name="Martin L.B.B."/>
            <person name="Misra R.C."/>
            <person name="Kikuchi S."/>
            <person name="Rejzek M."/>
            <person name="Martin A.C."/>
            <person name="Harkess A."/>
            <person name="Leebens-Mack J."/>
            <person name="Louveau T."/>
            <person name="Stephenson M.J."/>
            <person name="Osbourn A."/>
        </authorList>
    </citation>
    <scope>NUCLEOTIDE SEQUENCE</scope>
    <source>
        <strain evidence="3">S10</strain>
    </source>
</reference>
<gene>
    <name evidence="3" type="ORF">O6P43_018391</name>
</gene>
<sequence>MVTLQTELQEAVVKLAEKVVGRCGGLPLAILSLGYLLSGKDVNEKELERALERINQGNNQTPWIENKEKNYGDLINEDSTGPSDCHLSYLRLFPRDFEIPARRLITLWVAEGLVSSGGDAAEKSLQELIDWNMIQVVERKPNGKPKTCRLPNSLRELFLRDNGQATARSWSLSTTKSLDQRFGYHFDEDDKSISQVHDFDTKYANNVLRPRALIHV</sequence>
<dbReference type="InterPro" id="IPR044974">
    <property type="entry name" value="Disease_R_plants"/>
</dbReference>
<comment type="caution">
    <text evidence="3">The sequence shown here is derived from an EMBL/GenBank/DDBJ whole genome shotgun (WGS) entry which is preliminary data.</text>
</comment>
<evidence type="ECO:0000256" key="1">
    <source>
        <dbReference type="ARBA" id="ARBA00022737"/>
    </source>
</evidence>
<dbReference type="SUPFAM" id="SSF52540">
    <property type="entry name" value="P-loop containing nucleoside triphosphate hydrolases"/>
    <property type="match status" value="1"/>
</dbReference>
<accession>A0AAD7LSF2</accession>
<dbReference type="InterPro" id="IPR042197">
    <property type="entry name" value="Apaf_helical"/>
</dbReference>
<proteinExistence type="predicted"/>
<keyword evidence="4" id="KW-1185">Reference proteome</keyword>
<evidence type="ECO:0000259" key="2">
    <source>
        <dbReference type="Pfam" id="PF23559"/>
    </source>
</evidence>
<dbReference type="Pfam" id="PF23559">
    <property type="entry name" value="WHD_DRP"/>
    <property type="match status" value="1"/>
</dbReference>
<evidence type="ECO:0000313" key="4">
    <source>
        <dbReference type="Proteomes" id="UP001163823"/>
    </source>
</evidence>
<dbReference type="AlphaFoldDB" id="A0AAD7LSF2"/>
<dbReference type="KEGG" id="qsa:O6P43_018391"/>
<organism evidence="3 4">
    <name type="scientific">Quillaja saponaria</name>
    <name type="common">Soap bark tree</name>
    <dbReference type="NCBI Taxonomy" id="32244"/>
    <lineage>
        <taxon>Eukaryota</taxon>
        <taxon>Viridiplantae</taxon>
        <taxon>Streptophyta</taxon>
        <taxon>Embryophyta</taxon>
        <taxon>Tracheophyta</taxon>
        <taxon>Spermatophyta</taxon>
        <taxon>Magnoliopsida</taxon>
        <taxon>eudicotyledons</taxon>
        <taxon>Gunneridae</taxon>
        <taxon>Pentapetalae</taxon>
        <taxon>rosids</taxon>
        <taxon>fabids</taxon>
        <taxon>Fabales</taxon>
        <taxon>Quillajaceae</taxon>
        <taxon>Quillaja</taxon>
    </lineage>
</organism>
<evidence type="ECO:0000313" key="3">
    <source>
        <dbReference type="EMBL" id="KAJ7963272.1"/>
    </source>
</evidence>
<dbReference type="InterPro" id="IPR027417">
    <property type="entry name" value="P-loop_NTPase"/>
</dbReference>
<dbReference type="InterPro" id="IPR058922">
    <property type="entry name" value="WHD_DRP"/>
</dbReference>
<keyword evidence="1" id="KW-0677">Repeat</keyword>
<protein>
    <submittedName>
        <fullName evidence="3">Disease resistance protein</fullName>
    </submittedName>
</protein>
<dbReference type="PANTHER" id="PTHR23155:SF955">
    <property type="entry name" value="AAA+ ATPASE DOMAIN-CONTAINING PROTEIN"/>
    <property type="match status" value="1"/>
</dbReference>
<dbReference type="Gene3D" id="1.10.10.10">
    <property type="entry name" value="Winged helix-like DNA-binding domain superfamily/Winged helix DNA-binding domain"/>
    <property type="match status" value="1"/>
</dbReference>
<dbReference type="Gene3D" id="1.10.8.430">
    <property type="entry name" value="Helical domain of apoptotic protease-activating factors"/>
    <property type="match status" value="1"/>
</dbReference>
<dbReference type="PANTHER" id="PTHR23155">
    <property type="entry name" value="DISEASE RESISTANCE PROTEIN RP"/>
    <property type="match status" value="1"/>
</dbReference>
<dbReference type="InterPro" id="IPR036388">
    <property type="entry name" value="WH-like_DNA-bd_sf"/>
</dbReference>
<name>A0AAD7LSF2_QUISA</name>